<evidence type="ECO:0000256" key="1">
    <source>
        <dbReference type="SAM" id="Phobius"/>
    </source>
</evidence>
<accession>A0AAN7U996</accession>
<evidence type="ECO:0000313" key="3">
    <source>
        <dbReference type="Proteomes" id="UP001344447"/>
    </source>
</evidence>
<sequence>MTQFNKDKLIIQITSIKNVFIILIFLFFFNKSISIILNLIYNTFNFTYNLLYYSICLILCVSMVFIWFYILCLLEDLFYCFIDTIKIVKNYFSLTLKNNFSNIKYDTDLGYRSPFKKNCDSIVYQINKINGREIIIID</sequence>
<dbReference type="AlphaFoldDB" id="A0AAN7U996"/>
<keyword evidence="1" id="KW-0812">Transmembrane</keyword>
<feature type="transmembrane region" description="Helical" evidence="1">
    <location>
        <begin position="20"/>
        <end position="44"/>
    </location>
</feature>
<dbReference type="EMBL" id="JAVFKY010000001">
    <property type="protein sequence ID" value="KAK5584787.1"/>
    <property type="molecule type" value="Genomic_DNA"/>
</dbReference>
<name>A0AAN7U996_9MYCE</name>
<keyword evidence="3" id="KW-1185">Reference proteome</keyword>
<comment type="caution">
    <text evidence="2">The sequence shown here is derived from an EMBL/GenBank/DDBJ whole genome shotgun (WGS) entry which is preliminary data.</text>
</comment>
<evidence type="ECO:0000313" key="2">
    <source>
        <dbReference type="EMBL" id="KAK5584787.1"/>
    </source>
</evidence>
<dbReference type="Proteomes" id="UP001344447">
    <property type="component" value="Unassembled WGS sequence"/>
</dbReference>
<organism evidence="2 3">
    <name type="scientific">Dictyostelium firmibasis</name>
    <dbReference type="NCBI Taxonomy" id="79012"/>
    <lineage>
        <taxon>Eukaryota</taxon>
        <taxon>Amoebozoa</taxon>
        <taxon>Evosea</taxon>
        <taxon>Eumycetozoa</taxon>
        <taxon>Dictyostelia</taxon>
        <taxon>Dictyosteliales</taxon>
        <taxon>Dictyosteliaceae</taxon>
        <taxon>Dictyostelium</taxon>
    </lineage>
</organism>
<reference evidence="2 3" key="1">
    <citation type="submission" date="2023-11" db="EMBL/GenBank/DDBJ databases">
        <title>Dfirmibasis_genome.</title>
        <authorList>
            <person name="Edelbroek B."/>
            <person name="Kjellin J."/>
            <person name="Jerlstrom-Hultqvist J."/>
            <person name="Soderbom F."/>
        </authorList>
    </citation>
    <scope>NUCLEOTIDE SEQUENCE [LARGE SCALE GENOMIC DNA]</scope>
    <source>
        <strain evidence="2 3">TNS-C-14</strain>
    </source>
</reference>
<feature type="transmembrane region" description="Helical" evidence="1">
    <location>
        <begin position="50"/>
        <end position="74"/>
    </location>
</feature>
<proteinExistence type="predicted"/>
<keyword evidence="1" id="KW-0472">Membrane</keyword>
<keyword evidence="1" id="KW-1133">Transmembrane helix</keyword>
<gene>
    <name evidence="2" type="ORF">RB653_006404</name>
</gene>
<protein>
    <submittedName>
        <fullName evidence="2">Uncharacterized protein</fullName>
    </submittedName>
</protein>